<evidence type="ECO:0000256" key="9">
    <source>
        <dbReference type="ARBA" id="ARBA00022989"/>
    </source>
</evidence>
<dbReference type="Gene3D" id="1.20.1560.10">
    <property type="entry name" value="ABC transporter type 1, transmembrane domain"/>
    <property type="match status" value="1"/>
</dbReference>
<protein>
    <recommendedName>
        <fullName evidence="3">Alpha-hemolysin translocation ATP-binding protein HlyB</fullName>
    </recommendedName>
</protein>
<dbReference type="SUPFAM" id="SSF52540">
    <property type="entry name" value="P-loop containing nucleoside triphosphate hydrolases"/>
    <property type="match status" value="1"/>
</dbReference>
<evidence type="ECO:0000259" key="12">
    <source>
        <dbReference type="PROSITE" id="PS50893"/>
    </source>
</evidence>
<dbReference type="Pfam" id="PF03412">
    <property type="entry name" value="Peptidase_C39"/>
    <property type="match status" value="1"/>
</dbReference>
<proteinExistence type="inferred from homology"/>
<accession>A0A076LQ58</accession>
<evidence type="ECO:0000256" key="8">
    <source>
        <dbReference type="ARBA" id="ARBA00022840"/>
    </source>
</evidence>
<evidence type="ECO:0000256" key="4">
    <source>
        <dbReference type="ARBA" id="ARBA00022448"/>
    </source>
</evidence>
<keyword evidence="10 11" id="KW-0472">Membrane</keyword>
<dbReference type="GeneID" id="33941084"/>
<dbReference type="Pfam" id="PF00664">
    <property type="entry name" value="ABC_membrane"/>
    <property type="match status" value="1"/>
</dbReference>
<dbReference type="InterPro" id="IPR039421">
    <property type="entry name" value="Type_1_exporter"/>
</dbReference>
<dbReference type="RefSeq" id="WP_225865183.1">
    <property type="nucleotide sequence ID" value="NZ_CP006664.1"/>
</dbReference>
<dbReference type="InterPro" id="IPR003439">
    <property type="entry name" value="ABC_transporter-like_ATP-bd"/>
</dbReference>
<keyword evidence="9 11" id="KW-1133">Transmembrane helix</keyword>
<evidence type="ECO:0000259" key="14">
    <source>
        <dbReference type="PROSITE" id="PS50990"/>
    </source>
</evidence>
<dbReference type="PROSITE" id="PS00211">
    <property type="entry name" value="ABC_TRANSPORTER_1"/>
    <property type="match status" value="1"/>
</dbReference>
<feature type="transmembrane region" description="Helical" evidence="11">
    <location>
        <begin position="272"/>
        <end position="295"/>
    </location>
</feature>
<dbReference type="SUPFAM" id="SSF90123">
    <property type="entry name" value="ABC transporter transmembrane region"/>
    <property type="match status" value="1"/>
</dbReference>
<keyword evidence="4" id="KW-0813">Transport</keyword>
<gene>
    <name evidence="15" type="primary">hlyB</name>
    <name evidence="15" type="ORF">ETEE_3689</name>
</gene>
<dbReference type="HOGENOM" id="CLU_000604_95_4_6"/>
<dbReference type="GO" id="GO:0030253">
    <property type="term" value="P:protein secretion by the type I secretion system"/>
    <property type="evidence" value="ECO:0007669"/>
    <property type="project" value="InterPro"/>
</dbReference>
<sequence length="728" mass="82068">MREKINDNSREYVPGEEMVALCTVSQFYNIASDPVFLIRELGLEAQGVVPGDIVRAAVMIKMKARVITGVTLKRIRKIPLPSLIQLKNRCWYILTDRNENGVFRLFDPVRRKVFDEHEDSVLAQLGEHVVLVQRHMMGAGRDPRGFSIRWFLPTIKRYKNPLTHVIVASFFIQMFALLGPLFFQIIIDKVLVHKSYETLVVIAIGMLVVGVFDVILRYLRTYVLAHTANRIDVELGRRLFHHLFSLPMSYLESRSAGSTVARIRELENIRNFFTGQALFSVIDLFFIFIFIGVLFFYSWTLAMITVVSIPVYVLISAILRPSIKKRIDDKFYANAASQKFLVEAVVGAQTIKASAVEPMFRKQWEERLAHYVHTSFEASQLTSIGQNSILLINKIFSIFILAFGAAAVIGGELTVGELIAFNMISGQVVQPILRISQLWQDFQQTQVSVERLGDIINNQPEFIQTQQGKLPPLQGHIRMESVCFSYRKSDHYVIRDIDLEIKAGEVVGIVGASGSGKSTLTKLIQRLYMPVEGKIFIDGIEMNNVDPSWLRRNIGVVLQENVLFNRTIHENIAFANPGMSRADVIRVAKLAGADEFISTLPQGYDSIIEERGGNLSGGQRQRVAIARALATNPSVLIFDEATSALDYESENIIRENMKYIVEGRTVIIIAHRLSTVRQCDRIISMARGRIVEQGPHAALMTAKGIYFHLWSLQNSQYGVDDASIVGEA</sequence>
<evidence type="ECO:0000313" key="15">
    <source>
        <dbReference type="EMBL" id="AIJ10101.1"/>
    </source>
</evidence>
<dbReference type="InterPro" id="IPR017871">
    <property type="entry name" value="ABC_transporter-like_CS"/>
</dbReference>
<comment type="similarity">
    <text evidence="2">Belongs to the ABC transporter superfamily. Protein-1 exporter (TC 3.A.1.109) family.</text>
</comment>
<dbReference type="PANTHER" id="PTHR24221">
    <property type="entry name" value="ATP-BINDING CASSETTE SUB-FAMILY B"/>
    <property type="match status" value="1"/>
</dbReference>
<dbReference type="PANTHER" id="PTHR24221:SF647">
    <property type="entry name" value="BLL6336 PROTEIN"/>
    <property type="match status" value="1"/>
</dbReference>
<reference evidence="15 16" key="1">
    <citation type="journal article" date="2012" name="PLoS ONE">
        <title>Edwardsiella comparative phylogenomics reveal the new intra/inter-species taxonomic relationships, virulence evolution and niche adaptation mechanisms.</title>
        <authorList>
            <person name="Yang M."/>
            <person name="Lv Y."/>
            <person name="Xiao J."/>
            <person name="Wu H."/>
            <person name="Zheng H."/>
            <person name="Liu Q."/>
            <person name="Zhang Y."/>
            <person name="Wang Q."/>
        </authorList>
    </citation>
    <scope>NUCLEOTIDE SEQUENCE [LARGE SCALE GENOMIC DNA]</scope>
    <source>
        <strain evidence="16">080813</strain>
    </source>
</reference>
<dbReference type="InterPro" id="IPR027417">
    <property type="entry name" value="P-loop_NTPase"/>
</dbReference>
<dbReference type="KEGG" id="ete:ETEE_3689"/>
<feature type="transmembrane region" description="Helical" evidence="11">
    <location>
        <begin position="301"/>
        <end position="319"/>
    </location>
</feature>
<name>A0A076LQ58_9GAMM</name>
<evidence type="ECO:0000256" key="11">
    <source>
        <dbReference type="SAM" id="Phobius"/>
    </source>
</evidence>
<keyword evidence="6 11" id="KW-0812">Transmembrane</keyword>
<dbReference type="Pfam" id="PF00005">
    <property type="entry name" value="ABC_tran"/>
    <property type="match status" value="1"/>
</dbReference>
<dbReference type="FunFam" id="3.40.50.300:FF:000299">
    <property type="entry name" value="ABC transporter ATP-binding protein/permease"/>
    <property type="match status" value="1"/>
</dbReference>
<dbReference type="GO" id="GO:0005524">
    <property type="term" value="F:ATP binding"/>
    <property type="evidence" value="ECO:0007669"/>
    <property type="project" value="UniProtKB-KW"/>
</dbReference>
<dbReference type="SMART" id="SM00382">
    <property type="entry name" value="AAA"/>
    <property type="match status" value="1"/>
</dbReference>
<dbReference type="GO" id="GO:0005886">
    <property type="term" value="C:plasma membrane"/>
    <property type="evidence" value="ECO:0007669"/>
    <property type="project" value="UniProtKB-SubCell"/>
</dbReference>
<dbReference type="InterPro" id="IPR010132">
    <property type="entry name" value="ATPase_T1SS_HlyB"/>
</dbReference>
<dbReference type="GO" id="GO:0008233">
    <property type="term" value="F:peptidase activity"/>
    <property type="evidence" value="ECO:0007669"/>
    <property type="project" value="InterPro"/>
</dbReference>
<dbReference type="NCBIfam" id="TIGR01846">
    <property type="entry name" value="type_I_sec_HlyB"/>
    <property type="match status" value="1"/>
</dbReference>
<evidence type="ECO:0000256" key="5">
    <source>
        <dbReference type="ARBA" id="ARBA00022475"/>
    </source>
</evidence>
<dbReference type="InterPro" id="IPR005074">
    <property type="entry name" value="Peptidase_C39"/>
</dbReference>
<feature type="transmembrane region" description="Helical" evidence="11">
    <location>
        <begin position="165"/>
        <end position="187"/>
    </location>
</feature>
<evidence type="ECO:0000256" key="7">
    <source>
        <dbReference type="ARBA" id="ARBA00022741"/>
    </source>
</evidence>
<organism evidence="15 16">
    <name type="scientific">Edwardsiella anguillarum ET080813</name>
    <dbReference type="NCBI Taxonomy" id="667120"/>
    <lineage>
        <taxon>Bacteria</taxon>
        <taxon>Pseudomonadati</taxon>
        <taxon>Pseudomonadota</taxon>
        <taxon>Gammaproteobacteria</taxon>
        <taxon>Enterobacterales</taxon>
        <taxon>Hafniaceae</taxon>
        <taxon>Edwardsiella</taxon>
    </lineage>
</organism>
<keyword evidence="5" id="KW-1003">Cell membrane</keyword>
<feature type="domain" description="Peptidase C39" evidence="14">
    <location>
        <begin position="8"/>
        <end position="132"/>
    </location>
</feature>
<evidence type="ECO:0000259" key="13">
    <source>
        <dbReference type="PROSITE" id="PS50929"/>
    </source>
</evidence>
<dbReference type="AlphaFoldDB" id="A0A076LQ58"/>
<dbReference type="EMBL" id="CP006664">
    <property type="protein sequence ID" value="AIJ10101.1"/>
    <property type="molecule type" value="Genomic_DNA"/>
</dbReference>
<dbReference type="PROSITE" id="PS50990">
    <property type="entry name" value="PEPTIDASE_C39"/>
    <property type="match status" value="1"/>
</dbReference>
<evidence type="ECO:0000256" key="6">
    <source>
        <dbReference type="ARBA" id="ARBA00022692"/>
    </source>
</evidence>
<feature type="domain" description="ABC transporter" evidence="12">
    <location>
        <begin position="477"/>
        <end position="712"/>
    </location>
</feature>
<evidence type="ECO:0000256" key="2">
    <source>
        <dbReference type="ARBA" id="ARBA00006025"/>
    </source>
</evidence>
<dbReference type="InterPro" id="IPR003593">
    <property type="entry name" value="AAA+_ATPase"/>
</dbReference>
<keyword evidence="7" id="KW-0547">Nucleotide-binding</keyword>
<feature type="transmembrane region" description="Helical" evidence="11">
    <location>
        <begin position="199"/>
        <end position="219"/>
    </location>
</feature>
<keyword evidence="8" id="KW-0067">ATP-binding</keyword>
<dbReference type="Gene3D" id="3.40.50.300">
    <property type="entry name" value="P-loop containing nucleotide triphosphate hydrolases"/>
    <property type="match status" value="1"/>
</dbReference>
<evidence type="ECO:0000256" key="10">
    <source>
        <dbReference type="ARBA" id="ARBA00023136"/>
    </source>
</evidence>
<dbReference type="PROSITE" id="PS50893">
    <property type="entry name" value="ABC_TRANSPORTER_2"/>
    <property type="match status" value="1"/>
</dbReference>
<dbReference type="PROSITE" id="PS50929">
    <property type="entry name" value="ABC_TM1F"/>
    <property type="match status" value="1"/>
</dbReference>
<dbReference type="InterPro" id="IPR036640">
    <property type="entry name" value="ABC1_TM_sf"/>
</dbReference>
<feature type="domain" description="ABC transmembrane type-1" evidence="13">
    <location>
        <begin position="165"/>
        <end position="444"/>
    </location>
</feature>
<evidence type="ECO:0000256" key="1">
    <source>
        <dbReference type="ARBA" id="ARBA00004651"/>
    </source>
</evidence>
<dbReference type="GO" id="GO:0016887">
    <property type="term" value="F:ATP hydrolysis activity"/>
    <property type="evidence" value="ECO:0007669"/>
    <property type="project" value="InterPro"/>
</dbReference>
<evidence type="ECO:0000256" key="3">
    <source>
        <dbReference type="ARBA" id="ARBA00015531"/>
    </source>
</evidence>
<feature type="transmembrane region" description="Helical" evidence="11">
    <location>
        <begin position="395"/>
        <end position="415"/>
    </location>
</feature>
<dbReference type="GO" id="GO:0140359">
    <property type="term" value="F:ABC-type transporter activity"/>
    <property type="evidence" value="ECO:0007669"/>
    <property type="project" value="InterPro"/>
</dbReference>
<evidence type="ECO:0000313" key="16">
    <source>
        <dbReference type="Proteomes" id="UP000028681"/>
    </source>
</evidence>
<dbReference type="GO" id="GO:0030256">
    <property type="term" value="C:type I protein secretion system complex"/>
    <property type="evidence" value="ECO:0007669"/>
    <property type="project" value="InterPro"/>
</dbReference>
<dbReference type="Proteomes" id="UP000028681">
    <property type="component" value="Chromosome"/>
</dbReference>
<dbReference type="GO" id="GO:0034040">
    <property type="term" value="F:ATPase-coupled lipid transmembrane transporter activity"/>
    <property type="evidence" value="ECO:0007669"/>
    <property type="project" value="TreeGrafter"/>
</dbReference>
<dbReference type="GO" id="GO:0006508">
    <property type="term" value="P:proteolysis"/>
    <property type="evidence" value="ECO:0007669"/>
    <property type="project" value="InterPro"/>
</dbReference>
<dbReference type="Gene3D" id="3.90.70.10">
    <property type="entry name" value="Cysteine proteinases"/>
    <property type="match status" value="1"/>
</dbReference>
<dbReference type="CDD" id="cd18588">
    <property type="entry name" value="ABC_6TM_CyaB_HlyB_like"/>
    <property type="match status" value="1"/>
</dbReference>
<dbReference type="InterPro" id="IPR011527">
    <property type="entry name" value="ABC1_TM_dom"/>
</dbReference>
<comment type="subcellular location">
    <subcellularLocation>
        <location evidence="1">Cell membrane</location>
        <topology evidence="1">Multi-pass membrane protein</topology>
    </subcellularLocation>
</comment>